<dbReference type="EMBL" id="JBHUKU010000020">
    <property type="protein sequence ID" value="MFD2462795.1"/>
    <property type="molecule type" value="Genomic_DNA"/>
</dbReference>
<sequence length="108" mass="12313">MSSTDDGVRPAGARRVQPPRWVTVNLPLLFPPPSRHQRTNTPAGLQTGHEVTGELVGWARTADGAWLALVRYQLHTADEKWQTTFTHYLPAHLVQPVSLVRRRRESWR</sequence>
<comment type="caution">
    <text evidence="1">The sequence shown here is derived from an EMBL/GenBank/DDBJ whole genome shotgun (WGS) entry which is preliminary data.</text>
</comment>
<reference evidence="2" key="1">
    <citation type="journal article" date="2019" name="Int. J. Syst. Evol. Microbiol.">
        <title>The Global Catalogue of Microorganisms (GCM) 10K type strain sequencing project: providing services to taxonomists for standard genome sequencing and annotation.</title>
        <authorList>
            <consortium name="The Broad Institute Genomics Platform"/>
            <consortium name="The Broad Institute Genome Sequencing Center for Infectious Disease"/>
            <person name="Wu L."/>
            <person name="Ma J."/>
        </authorList>
    </citation>
    <scope>NUCLEOTIDE SEQUENCE [LARGE SCALE GENOMIC DNA]</scope>
    <source>
        <strain evidence="2">CGMCC 4.7643</strain>
    </source>
</reference>
<evidence type="ECO:0000313" key="1">
    <source>
        <dbReference type="EMBL" id="MFD2462795.1"/>
    </source>
</evidence>
<evidence type="ECO:0000313" key="2">
    <source>
        <dbReference type="Proteomes" id="UP001597419"/>
    </source>
</evidence>
<accession>A0ABW5GPM9</accession>
<protein>
    <submittedName>
        <fullName evidence="1">Uncharacterized protein</fullName>
    </submittedName>
</protein>
<name>A0ABW5GPM9_9PSEU</name>
<gene>
    <name evidence="1" type="ORF">ACFSYJ_29580</name>
</gene>
<dbReference type="RefSeq" id="WP_345393300.1">
    <property type="nucleotide sequence ID" value="NZ_BAABHG010000005.1"/>
</dbReference>
<proteinExistence type="predicted"/>
<dbReference type="Proteomes" id="UP001597419">
    <property type="component" value="Unassembled WGS sequence"/>
</dbReference>
<organism evidence="1 2">
    <name type="scientific">Amycolatopsis samaneae</name>
    <dbReference type="NCBI Taxonomy" id="664691"/>
    <lineage>
        <taxon>Bacteria</taxon>
        <taxon>Bacillati</taxon>
        <taxon>Actinomycetota</taxon>
        <taxon>Actinomycetes</taxon>
        <taxon>Pseudonocardiales</taxon>
        <taxon>Pseudonocardiaceae</taxon>
        <taxon>Amycolatopsis</taxon>
    </lineage>
</organism>
<keyword evidence="2" id="KW-1185">Reference proteome</keyword>